<keyword evidence="1" id="KW-0472">Membrane</keyword>
<organism evidence="4 5">
    <name type="scientific">Vibrio xiamenensis</name>
    <dbReference type="NCBI Taxonomy" id="861298"/>
    <lineage>
        <taxon>Bacteria</taxon>
        <taxon>Pseudomonadati</taxon>
        <taxon>Pseudomonadota</taxon>
        <taxon>Gammaproteobacteria</taxon>
        <taxon>Vibrionales</taxon>
        <taxon>Vibrionaceae</taxon>
        <taxon>Vibrio</taxon>
    </lineage>
</organism>
<dbReference type="PROSITE" id="PS50887">
    <property type="entry name" value="GGDEF"/>
    <property type="match status" value="1"/>
</dbReference>
<feature type="domain" description="EAL" evidence="2">
    <location>
        <begin position="413"/>
        <end position="669"/>
    </location>
</feature>
<dbReference type="SUPFAM" id="SSF141868">
    <property type="entry name" value="EAL domain-like"/>
    <property type="match status" value="1"/>
</dbReference>
<gene>
    <name evidence="4" type="ORF">SAMN04488136_11267</name>
</gene>
<feature type="transmembrane region" description="Helical" evidence="1">
    <location>
        <begin position="162"/>
        <end position="183"/>
    </location>
</feature>
<dbReference type="SUPFAM" id="SSF55073">
    <property type="entry name" value="Nucleotide cyclase"/>
    <property type="match status" value="1"/>
</dbReference>
<dbReference type="Pfam" id="PF00563">
    <property type="entry name" value="EAL"/>
    <property type="match status" value="1"/>
</dbReference>
<feature type="transmembrane region" description="Helical" evidence="1">
    <location>
        <begin position="18"/>
        <end position="38"/>
    </location>
</feature>
<evidence type="ECO:0000313" key="5">
    <source>
        <dbReference type="Proteomes" id="UP000198854"/>
    </source>
</evidence>
<sequence length="677" mass="76434">MFTMHRSSSLAVRQAKTVFLVSVALGLVFSVYMILLDLNQEQQRIQKHYQLQLMQHYVSASQATYHLNPLLANQVVVALMSDPAVNSVKIVDDYGDTLAARQRDNQQHGIMINALSNYLTPDSTLFTTALHQPDSDLVQGRLSFTIDGSSLAKTFVSKAHELLLFDLLRTIVLTCILLVFFYYKLSKPLMVLVNWVQSLQNSKQTTPIPLSHRKDELSHLASTFQHIWQEREIAEAKLNQLAYYDSLTGLANRSLLLQKLDETLDQTELTQSTGALFYLDLDRFKTINDSLGHTIGDMLLKAIAERLAAWIKPGCLTARIGGDEFAILLPCVAKSRAEEIAKQVLTLISNPFTINEHQLYCTVSIGIATFPAEIGDNIDILRQADTALYRTKATQRNHFMFYEPTMHAQVEAFQQIERGLHEALSLQQLELHYQPQVNLDHQIIGVEALIRWNHPQKGLLYPGHFMAVAEETGQILKIGNWIIEHAIHQYANWKRLAVLPRHFERLAINISPVQFAQENFVAHIRQCLNDAGVTGEHIELEITENLLLENIESAIQKMAELKALQVKISIDDFGTGYSSLRYLKHLSVDVLKIDRSFVTHLVDNENDQAIVDSIIMIASRLNLAVIAEGVENLAQFDALKALGCQQFQGFVFDKPLCCEAATQRLTKGGYILERRKA</sequence>
<evidence type="ECO:0000259" key="2">
    <source>
        <dbReference type="PROSITE" id="PS50883"/>
    </source>
</evidence>
<dbReference type="InterPro" id="IPR001633">
    <property type="entry name" value="EAL_dom"/>
</dbReference>
<dbReference type="SUPFAM" id="SSF158472">
    <property type="entry name" value="HAMP domain-like"/>
    <property type="match status" value="1"/>
</dbReference>
<dbReference type="RefSeq" id="WP_093273769.1">
    <property type="nucleotide sequence ID" value="NZ_FNDD01000012.1"/>
</dbReference>
<dbReference type="CDD" id="cd01948">
    <property type="entry name" value="EAL"/>
    <property type="match status" value="1"/>
</dbReference>
<keyword evidence="5" id="KW-1185">Reference proteome</keyword>
<reference evidence="4 5" key="1">
    <citation type="submission" date="2016-10" db="EMBL/GenBank/DDBJ databases">
        <authorList>
            <person name="de Groot N.N."/>
        </authorList>
    </citation>
    <scope>NUCLEOTIDE SEQUENCE [LARGE SCALE GENOMIC DNA]</scope>
    <source>
        <strain evidence="4 5">CGMCC 1.10228</strain>
    </source>
</reference>
<dbReference type="PANTHER" id="PTHR44757">
    <property type="entry name" value="DIGUANYLATE CYCLASE DGCP"/>
    <property type="match status" value="1"/>
</dbReference>
<dbReference type="PANTHER" id="PTHR44757:SF2">
    <property type="entry name" value="BIOFILM ARCHITECTURE MAINTENANCE PROTEIN MBAA"/>
    <property type="match status" value="1"/>
</dbReference>
<dbReference type="AlphaFoldDB" id="A0A1G8B1G7"/>
<proteinExistence type="predicted"/>
<dbReference type="NCBIfam" id="TIGR00254">
    <property type="entry name" value="GGDEF"/>
    <property type="match status" value="1"/>
</dbReference>
<dbReference type="Gene3D" id="3.20.20.450">
    <property type="entry name" value="EAL domain"/>
    <property type="match status" value="1"/>
</dbReference>
<dbReference type="InterPro" id="IPR052155">
    <property type="entry name" value="Biofilm_reg_signaling"/>
</dbReference>
<dbReference type="Pfam" id="PF00990">
    <property type="entry name" value="GGDEF"/>
    <property type="match status" value="1"/>
</dbReference>
<dbReference type="PROSITE" id="PS50883">
    <property type="entry name" value="EAL"/>
    <property type="match status" value="1"/>
</dbReference>
<keyword evidence="1" id="KW-0812">Transmembrane</keyword>
<dbReference type="Proteomes" id="UP000198854">
    <property type="component" value="Unassembled WGS sequence"/>
</dbReference>
<feature type="domain" description="GGDEF" evidence="3">
    <location>
        <begin position="272"/>
        <end position="404"/>
    </location>
</feature>
<dbReference type="EMBL" id="FNDD01000012">
    <property type="protein sequence ID" value="SDH26873.1"/>
    <property type="molecule type" value="Genomic_DNA"/>
</dbReference>
<dbReference type="InterPro" id="IPR000160">
    <property type="entry name" value="GGDEF_dom"/>
</dbReference>
<dbReference type="SMART" id="SM00052">
    <property type="entry name" value="EAL"/>
    <property type="match status" value="1"/>
</dbReference>
<dbReference type="CDD" id="cd01949">
    <property type="entry name" value="GGDEF"/>
    <property type="match status" value="1"/>
</dbReference>
<evidence type="ECO:0000313" key="4">
    <source>
        <dbReference type="EMBL" id="SDH26873.1"/>
    </source>
</evidence>
<dbReference type="SMART" id="SM00267">
    <property type="entry name" value="GGDEF"/>
    <property type="match status" value="1"/>
</dbReference>
<protein>
    <submittedName>
        <fullName evidence="4">Diguanylate cyclase (GGDEF) domain-containing protein</fullName>
    </submittedName>
</protein>
<name>A0A1G8B1G7_9VIBR</name>
<keyword evidence="1" id="KW-1133">Transmembrane helix</keyword>
<evidence type="ECO:0000259" key="3">
    <source>
        <dbReference type="PROSITE" id="PS50887"/>
    </source>
</evidence>
<dbReference type="Gene3D" id="3.30.70.270">
    <property type="match status" value="1"/>
</dbReference>
<accession>A0A1G8B1G7</accession>
<dbReference type="OrthoDB" id="1316910at2"/>
<dbReference type="InterPro" id="IPR029787">
    <property type="entry name" value="Nucleotide_cyclase"/>
</dbReference>
<dbReference type="Gene3D" id="6.10.340.10">
    <property type="match status" value="1"/>
</dbReference>
<evidence type="ECO:0000256" key="1">
    <source>
        <dbReference type="SAM" id="Phobius"/>
    </source>
</evidence>
<dbReference type="STRING" id="861298.SAMN04488136_11267"/>
<dbReference type="InterPro" id="IPR035919">
    <property type="entry name" value="EAL_sf"/>
</dbReference>
<dbReference type="InterPro" id="IPR043128">
    <property type="entry name" value="Rev_trsase/Diguanyl_cyclase"/>
</dbReference>